<proteinExistence type="predicted"/>
<reference evidence="1 2" key="1">
    <citation type="submission" date="2016-04" db="EMBL/GenBank/DDBJ databases">
        <title>A degradative enzymes factory behind the ericoid mycorrhizal symbiosis.</title>
        <authorList>
            <consortium name="DOE Joint Genome Institute"/>
            <person name="Martino E."/>
            <person name="Morin E."/>
            <person name="Grelet G."/>
            <person name="Kuo A."/>
            <person name="Kohler A."/>
            <person name="Daghino S."/>
            <person name="Barry K."/>
            <person name="Choi C."/>
            <person name="Cichocki N."/>
            <person name="Clum A."/>
            <person name="Copeland A."/>
            <person name="Hainaut M."/>
            <person name="Haridas S."/>
            <person name="Labutti K."/>
            <person name="Lindquist E."/>
            <person name="Lipzen A."/>
            <person name="Khouja H.-R."/>
            <person name="Murat C."/>
            <person name="Ohm R."/>
            <person name="Olson A."/>
            <person name="Spatafora J."/>
            <person name="Veneault-Fourrey C."/>
            <person name="Henrissat B."/>
            <person name="Grigoriev I."/>
            <person name="Martin F."/>
            <person name="Perotto S."/>
        </authorList>
    </citation>
    <scope>NUCLEOTIDE SEQUENCE [LARGE SCALE GENOMIC DNA]</scope>
    <source>
        <strain evidence="1 2">F</strain>
    </source>
</reference>
<gene>
    <name evidence="1" type="ORF">L207DRAFT_565020</name>
</gene>
<organism evidence="1 2">
    <name type="scientific">Hyaloscypha variabilis (strain UAMH 11265 / GT02V1 / F)</name>
    <name type="common">Meliniomyces variabilis</name>
    <dbReference type="NCBI Taxonomy" id="1149755"/>
    <lineage>
        <taxon>Eukaryota</taxon>
        <taxon>Fungi</taxon>
        <taxon>Dikarya</taxon>
        <taxon>Ascomycota</taxon>
        <taxon>Pezizomycotina</taxon>
        <taxon>Leotiomycetes</taxon>
        <taxon>Helotiales</taxon>
        <taxon>Hyaloscyphaceae</taxon>
        <taxon>Hyaloscypha</taxon>
        <taxon>Hyaloscypha variabilis</taxon>
    </lineage>
</organism>
<dbReference type="AlphaFoldDB" id="A0A2J6RWD5"/>
<dbReference type="Proteomes" id="UP000235786">
    <property type="component" value="Unassembled WGS sequence"/>
</dbReference>
<evidence type="ECO:0000313" key="2">
    <source>
        <dbReference type="Proteomes" id="UP000235786"/>
    </source>
</evidence>
<name>A0A2J6RWD5_HYAVF</name>
<keyword evidence="2" id="KW-1185">Reference proteome</keyword>
<protein>
    <submittedName>
        <fullName evidence="1">Uncharacterized protein</fullName>
    </submittedName>
</protein>
<sequence>MHSASNSISIPRESYKRLLLEMPFGTGGHGPNPLKLVPHLGIGGLWPTGTLGFCSLHYGLYPRSMGVGGFTPLTIVNESSDIALPVDGVHTHRRSADQHALWMVESNASTTNHAWMISSARGGIGCGLDLLKSLCHVRMNASSSAAISSYATTRGIFFRSLSMLAGCGTSAVSCDAKKSYGVVKPVQPKPDTTTNTPSRYLLARVVANHANNPHGIVGSLLNLRVETMAPAPFRPAALSTLVTSSGDRKQNVSQVLEPTMSSFDPSFVSNLSMKEEYISIGSASAFLDGA</sequence>
<accession>A0A2J6RWD5</accession>
<evidence type="ECO:0000313" key="1">
    <source>
        <dbReference type="EMBL" id="PMD42803.1"/>
    </source>
</evidence>
<dbReference type="EMBL" id="KZ613943">
    <property type="protein sequence ID" value="PMD42803.1"/>
    <property type="molecule type" value="Genomic_DNA"/>
</dbReference>